<reference evidence="1" key="2">
    <citation type="submission" date="2020-11" db="EMBL/GenBank/DDBJ databases">
        <authorList>
            <person name="McCartney M.A."/>
            <person name="Auch B."/>
            <person name="Kono T."/>
            <person name="Mallez S."/>
            <person name="Becker A."/>
            <person name="Gohl D.M."/>
            <person name="Silverstein K.A.T."/>
            <person name="Koren S."/>
            <person name="Bechman K.B."/>
            <person name="Herman A."/>
            <person name="Abrahante J.E."/>
            <person name="Garbe J."/>
        </authorList>
    </citation>
    <scope>NUCLEOTIDE SEQUENCE</scope>
    <source>
        <strain evidence="1">Duluth1</strain>
        <tissue evidence="1">Whole animal</tissue>
    </source>
</reference>
<gene>
    <name evidence="1" type="ORF">DPMN_033175</name>
</gene>
<accession>A0A9D4M6I4</accession>
<sequence>MDFWTISADDVSNPHSVMADVSVDAWALLLGASVSPGYDTRHEPMTITFARQGSTTVAL</sequence>
<dbReference type="Proteomes" id="UP000828390">
    <property type="component" value="Unassembled WGS sequence"/>
</dbReference>
<keyword evidence="2" id="KW-1185">Reference proteome</keyword>
<name>A0A9D4M6I4_DREPO</name>
<evidence type="ECO:0000313" key="1">
    <source>
        <dbReference type="EMBL" id="KAH3869997.1"/>
    </source>
</evidence>
<reference evidence="1" key="1">
    <citation type="journal article" date="2019" name="bioRxiv">
        <title>The Genome of the Zebra Mussel, Dreissena polymorpha: A Resource for Invasive Species Research.</title>
        <authorList>
            <person name="McCartney M.A."/>
            <person name="Auch B."/>
            <person name="Kono T."/>
            <person name="Mallez S."/>
            <person name="Zhang Y."/>
            <person name="Obille A."/>
            <person name="Becker A."/>
            <person name="Abrahante J.E."/>
            <person name="Garbe J."/>
            <person name="Badalamenti J.P."/>
            <person name="Herman A."/>
            <person name="Mangelson H."/>
            <person name="Liachko I."/>
            <person name="Sullivan S."/>
            <person name="Sone E.D."/>
            <person name="Koren S."/>
            <person name="Silverstein K.A.T."/>
            <person name="Beckman K.B."/>
            <person name="Gohl D.M."/>
        </authorList>
    </citation>
    <scope>NUCLEOTIDE SEQUENCE</scope>
    <source>
        <strain evidence="1">Duluth1</strain>
        <tissue evidence="1">Whole animal</tissue>
    </source>
</reference>
<evidence type="ECO:0000313" key="2">
    <source>
        <dbReference type="Proteomes" id="UP000828390"/>
    </source>
</evidence>
<organism evidence="1 2">
    <name type="scientific">Dreissena polymorpha</name>
    <name type="common">Zebra mussel</name>
    <name type="synonym">Mytilus polymorpha</name>
    <dbReference type="NCBI Taxonomy" id="45954"/>
    <lineage>
        <taxon>Eukaryota</taxon>
        <taxon>Metazoa</taxon>
        <taxon>Spiralia</taxon>
        <taxon>Lophotrochozoa</taxon>
        <taxon>Mollusca</taxon>
        <taxon>Bivalvia</taxon>
        <taxon>Autobranchia</taxon>
        <taxon>Heteroconchia</taxon>
        <taxon>Euheterodonta</taxon>
        <taxon>Imparidentia</taxon>
        <taxon>Neoheterodontei</taxon>
        <taxon>Myida</taxon>
        <taxon>Dreissenoidea</taxon>
        <taxon>Dreissenidae</taxon>
        <taxon>Dreissena</taxon>
    </lineage>
</organism>
<dbReference type="AlphaFoldDB" id="A0A9D4M6I4"/>
<protein>
    <submittedName>
        <fullName evidence="1">Uncharacterized protein</fullName>
    </submittedName>
</protein>
<comment type="caution">
    <text evidence="1">The sequence shown here is derived from an EMBL/GenBank/DDBJ whole genome shotgun (WGS) entry which is preliminary data.</text>
</comment>
<proteinExistence type="predicted"/>
<dbReference type="EMBL" id="JAIWYP010000002">
    <property type="protein sequence ID" value="KAH3869997.1"/>
    <property type="molecule type" value="Genomic_DNA"/>
</dbReference>